<reference evidence="2" key="1">
    <citation type="journal article" date="2013" name="J. Virol.">
        <title>Negevirus: a proposed new taxon of insect-specific viruses with wide geographic distribution.</title>
        <authorList>
            <person name="Vasilakis N."/>
            <person name="Forrester N.L."/>
            <person name="Palacios G."/>
            <person name="Nasar F."/>
            <person name="Savji N."/>
            <person name="Rossi S.L."/>
            <person name="Guzman H."/>
            <person name="Wood T.G."/>
            <person name="Popov V."/>
            <person name="Gorchakov R."/>
            <person name="Gonzalez A.V."/>
            <person name="Haddow A.D."/>
            <person name="Watts D.M."/>
            <person name="da Rosa A.P."/>
            <person name="Weaver S.C."/>
            <person name="Lipkin W.I."/>
            <person name="Tesh R.B."/>
        </authorList>
    </citation>
    <scope>NUCLEOTIDE SEQUENCE</scope>
    <source>
        <strain evidence="2">BeAR 517449</strain>
    </source>
</reference>
<feature type="transmembrane region" description="Helical" evidence="1">
    <location>
        <begin position="368"/>
        <end position="387"/>
    </location>
</feature>
<protein>
    <submittedName>
        <fullName evidence="2">Uncharacterized protein</fullName>
    </submittedName>
</protein>
<evidence type="ECO:0000313" key="2">
    <source>
        <dbReference type="EMBL" id="AFI24676.1"/>
    </source>
</evidence>
<keyword evidence="1" id="KW-0472">Membrane</keyword>
<feature type="transmembrane region" description="Helical" evidence="1">
    <location>
        <begin position="28"/>
        <end position="48"/>
    </location>
</feature>
<feature type="transmembrane region" description="Helical" evidence="1">
    <location>
        <begin position="407"/>
        <end position="434"/>
    </location>
</feature>
<name>M1F269_9VIRU</name>
<proteinExistence type="predicted"/>
<sequence>MTKHHSMHCSQRCRVRYWTLRPLDFQKIKLWVIMFIPIIILSFIRACLSARGTFDLPQLSRYRDELEYPNRPNTHPLIRLDFESHLYDGNIMHEFSVHSANAWNMIWGLKCPPGHIVHPIDHHLFSELYVCIAVPHKMKIMYESFKLSSPESNFFLPYGISSGAFASVTVPGIQNYRVLKDEFNDYYLSTVFCLSHYYQTDINGKDKFFLNYTVTDSTITFRVPSKLCKIQKLYNDTFNLGTLPLTVIIESASLELIDSIRDDRGAGCPGSKPFTELPFDDQSLLIYNVTSKGGKGCSAIYVKPFKFGTVTYHINSAISNSPINTIVTILVSVITPIIDTILNLLTNIISSLIDIFESPEFLRILDRLFTFIVNVFVLILQFVRNVIIPKIVDFLYSIPRKYKILSFVTFVLYLKTTKFIYSLCVTAIVGFCMIE</sequence>
<keyword evidence="1" id="KW-1133">Transmembrane helix</keyword>
<dbReference type="InterPro" id="IPR043638">
    <property type="entry name" value="DisA_glycoprotein"/>
</dbReference>
<organism evidence="2">
    <name type="scientific">Santana virus</name>
    <dbReference type="NCBI Taxonomy" id="1170427"/>
    <lineage>
        <taxon>Viruses</taxon>
        <taxon>Riboviria</taxon>
        <taxon>Negevirus</taxon>
    </lineage>
</organism>
<dbReference type="EMBL" id="JQ675606">
    <property type="protein sequence ID" value="AFI24676.1"/>
    <property type="molecule type" value="Genomic_RNA"/>
</dbReference>
<evidence type="ECO:0000256" key="1">
    <source>
        <dbReference type="SAM" id="Phobius"/>
    </source>
</evidence>
<keyword evidence="1" id="KW-0812">Transmembrane</keyword>
<accession>M1F269</accession>
<dbReference type="Pfam" id="PF19226">
    <property type="entry name" value="DisA"/>
    <property type="match status" value="1"/>
</dbReference>